<reference evidence="1" key="1">
    <citation type="submission" date="2021-03" db="EMBL/GenBank/DDBJ databases">
        <title>Fibrella sp. HMF5335 genome sequencing and assembly.</title>
        <authorList>
            <person name="Kang H."/>
            <person name="Kim H."/>
            <person name="Bae S."/>
            <person name="Joh K."/>
        </authorList>
    </citation>
    <scope>NUCLEOTIDE SEQUENCE</scope>
    <source>
        <strain evidence="1">HMF5335</strain>
    </source>
</reference>
<name>A0A939GHC9_9BACT</name>
<dbReference type="SUPFAM" id="SSF56925">
    <property type="entry name" value="OMPA-like"/>
    <property type="match status" value="1"/>
</dbReference>
<dbReference type="AlphaFoldDB" id="A0A939GHC9"/>
<evidence type="ECO:0000313" key="2">
    <source>
        <dbReference type="Proteomes" id="UP000664034"/>
    </source>
</evidence>
<gene>
    <name evidence="1" type="ORF">J2I47_08010</name>
</gene>
<comment type="caution">
    <text evidence="1">The sequence shown here is derived from an EMBL/GenBank/DDBJ whole genome shotgun (WGS) entry which is preliminary data.</text>
</comment>
<dbReference type="Proteomes" id="UP000664034">
    <property type="component" value="Unassembled WGS sequence"/>
</dbReference>
<keyword evidence="2" id="KW-1185">Reference proteome</keyword>
<dbReference type="InterPro" id="IPR011250">
    <property type="entry name" value="OMP/PagP_B-barrel"/>
</dbReference>
<dbReference type="RefSeq" id="WP_207364044.1">
    <property type="nucleotide sequence ID" value="NZ_JAFMYV010000003.1"/>
</dbReference>
<evidence type="ECO:0000313" key="1">
    <source>
        <dbReference type="EMBL" id="MBO0936483.1"/>
    </source>
</evidence>
<proteinExistence type="predicted"/>
<sequence length="198" mass="22281">MNKLYLIVSFHLLICSFTTAQVINYKNSIRVGIDYMSLDAPDDFGLRYGVRYGRYFADDRIVIEGSLGYLNIKNRRLVINNFYFEGRPRQRVTADLTALYDLLGASRQALRLGGGLSVWHRKDEVLREARSFPGQNGQPLGIEVVSEKADETNPGFHLVVEYEYVIRARTSLGGRVGMANLDKAGISSFAGVNVGYRF</sequence>
<organism evidence="1 2">
    <name type="scientific">Fibrella rubiginis</name>
    <dbReference type="NCBI Taxonomy" id="2817060"/>
    <lineage>
        <taxon>Bacteria</taxon>
        <taxon>Pseudomonadati</taxon>
        <taxon>Bacteroidota</taxon>
        <taxon>Cytophagia</taxon>
        <taxon>Cytophagales</taxon>
        <taxon>Spirosomataceae</taxon>
        <taxon>Fibrella</taxon>
    </lineage>
</organism>
<accession>A0A939GHC9</accession>
<dbReference type="EMBL" id="JAFMYV010000003">
    <property type="protein sequence ID" value="MBO0936483.1"/>
    <property type="molecule type" value="Genomic_DNA"/>
</dbReference>
<protein>
    <submittedName>
        <fullName evidence="1">Outer membrane beta-barrel protein</fullName>
    </submittedName>
</protein>